<comment type="caution">
    <text evidence="8">The sequence shown here is derived from an EMBL/GenBank/DDBJ whole genome shotgun (WGS) entry which is preliminary data.</text>
</comment>
<feature type="binding site" evidence="7">
    <location>
        <position position="132"/>
    </location>
    <ligand>
        <name>Zn(2+)</name>
        <dbReference type="ChEBI" id="CHEBI:29105"/>
        <note>catalytic</note>
    </ligand>
</feature>
<proteinExistence type="inferred from homology"/>
<dbReference type="NCBIfam" id="TIGR00043">
    <property type="entry name" value="rRNA maturation RNase YbeY"/>
    <property type="match status" value="1"/>
</dbReference>
<dbReference type="GO" id="GO:0004222">
    <property type="term" value="F:metalloendopeptidase activity"/>
    <property type="evidence" value="ECO:0007669"/>
    <property type="project" value="InterPro"/>
</dbReference>
<sequence length="171" mass="18610">MLNVETSVEGDEWPSLDFSRTASDAVRAALAGSPHGHLLDRPLICEVSVKFSDDATVRTLNDRFRQKDKPTNVLSFPAVQEDLLASLANTDDGEALLGDIILAGATCRREAEEKDVSIAAHAAHLIVHGTLHLVGYDHETDADADDMERLETEILNGMNIADPYRQGSETD</sequence>
<dbReference type="Gene3D" id="3.40.390.30">
    <property type="entry name" value="Metalloproteases ('zincins'), catalytic domain"/>
    <property type="match status" value="1"/>
</dbReference>
<name>A0A219B1A1_9SPHN</name>
<dbReference type="InterPro" id="IPR002036">
    <property type="entry name" value="YbeY"/>
</dbReference>
<dbReference type="InterPro" id="IPR020549">
    <property type="entry name" value="YbeY_CS"/>
</dbReference>
<keyword evidence="7" id="KW-0698">rRNA processing</keyword>
<comment type="cofactor">
    <cofactor evidence="7">
        <name>Zn(2+)</name>
        <dbReference type="ChEBI" id="CHEBI:29105"/>
    </cofactor>
    <text evidence="7">Binds 1 zinc ion.</text>
</comment>
<evidence type="ECO:0000256" key="3">
    <source>
        <dbReference type="ARBA" id="ARBA00022723"/>
    </source>
</evidence>
<dbReference type="GO" id="GO:0008270">
    <property type="term" value="F:zinc ion binding"/>
    <property type="evidence" value="ECO:0007669"/>
    <property type="project" value="UniProtKB-UniRule"/>
</dbReference>
<dbReference type="EMBL" id="NFZT01000001">
    <property type="protein sequence ID" value="OWV32132.1"/>
    <property type="molecule type" value="Genomic_DNA"/>
</dbReference>
<keyword evidence="7" id="KW-0690">Ribosome biogenesis</keyword>
<organism evidence="8 9">
    <name type="scientific">Pacificimonas flava</name>
    <dbReference type="NCBI Taxonomy" id="1234595"/>
    <lineage>
        <taxon>Bacteria</taxon>
        <taxon>Pseudomonadati</taxon>
        <taxon>Pseudomonadota</taxon>
        <taxon>Alphaproteobacteria</taxon>
        <taxon>Sphingomonadales</taxon>
        <taxon>Sphingosinicellaceae</taxon>
        <taxon>Pacificimonas</taxon>
    </lineage>
</organism>
<dbReference type="GO" id="GO:0005737">
    <property type="term" value="C:cytoplasm"/>
    <property type="evidence" value="ECO:0007669"/>
    <property type="project" value="UniProtKB-SubCell"/>
</dbReference>
<evidence type="ECO:0000256" key="4">
    <source>
        <dbReference type="ARBA" id="ARBA00022759"/>
    </source>
</evidence>
<dbReference type="HAMAP" id="MF_00009">
    <property type="entry name" value="Endoribonucl_YbeY"/>
    <property type="match status" value="1"/>
</dbReference>
<comment type="subcellular location">
    <subcellularLocation>
        <location evidence="7">Cytoplasm</location>
    </subcellularLocation>
</comment>
<feature type="binding site" evidence="7">
    <location>
        <position position="138"/>
    </location>
    <ligand>
        <name>Zn(2+)</name>
        <dbReference type="ChEBI" id="CHEBI:29105"/>
        <note>catalytic</note>
    </ligand>
</feature>
<dbReference type="Proteomes" id="UP000198462">
    <property type="component" value="Unassembled WGS sequence"/>
</dbReference>
<dbReference type="Pfam" id="PF02130">
    <property type="entry name" value="YbeY"/>
    <property type="match status" value="1"/>
</dbReference>
<evidence type="ECO:0000313" key="9">
    <source>
        <dbReference type="Proteomes" id="UP000198462"/>
    </source>
</evidence>
<keyword evidence="2 7" id="KW-0540">Nuclease</keyword>
<evidence type="ECO:0000313" key="8">
    <source>
        <dbReference type="EMBL" id="OWV32132.1"/>
    </source>
</evidence>
<comment type="similarity">
    <text evidence="1 7">Belongs to the endoribonuclease YbeY family.</text>
</comment>
<dbReference type="PANTHER" id="PTHR46986:SF1">
    <property type="entry name" value="ENDORIBONUCLEASE YBEY, CHLOROPLASTIC"/>
    <property type="match status" value="1"/>
</dbReference>
<dbReference type="OrthoDB" id="9807740at2"/>
<evidence type="ECO:0000256" key="5">
    <source>
        <dbReference type="ARBA" id="ARBA00022801"/>
    </source>
</evidence>
<evidence type="ECO:0000256" key="1">
    <source>
        <dbReference type="ARBA" id="ARBA00010875"/>
    </source>
</evidence>
<accession>A0A219B1A1</accession>
<evidence type="ECO:0000256" key="6">
    <source>
        <dbReference type="ARBA" id="ARBA00022833"/>
    </source>
</evidence>
<keyword evidence="5 7" id="KW-0378">Hydrolase</keyword>
<comment type="function">
    <text evidence="7">Single strand-specific metallo-endoribonuclease involved in late-stage 70S ribosome quality control and in maturation of the 3' terminus of the 16S rRNA.</text>
</comment>
<dbReference type="SUPFAM" id="SSF55486">
    <property type="entry name" value="Metalloproteases ('zincins'), catalytic domain"/>
    <property type="match status" value="1"/>
</dbReference>
<dbReference type="PROSITE" id="PS01306">
    <property type="entry name" value="UPF0054"/>
    <property type="match status" value="1"/>
</dbReference>
<keyword evidence="9" id="KW-1185">Reference proteome</keyword>
<gene>
    <name evidence="7" type="primary">ybeY</name>
    <name evidence="8" type="ORF">B5C34_00820</name>
</gene>
<keyword evidence="3 7" id="KW-0479">Metal-binding</keyword>
<dbReference type="AlphaFoldDB" id="A0A219B1A1"/>
<keyword evidence="7" id="KW-0963">Cytoplasm</keyword>
<keyword evidence="4 7" id="KW-0255">Endonuclease</keyword>
<evidence type="ECO:0000256" key="2">
    <source>
        <dbReference type="ARBA" id="ARBA00022722"/>
    </source>
</evidence>
<dbReference type="GO" id="GO:0004521">
    <property type="term" value="F:RNA endonuclease activity"/>
    <property type="evidence" value="ECO:0007669"/>
    <property type="project" value="UniProtKB-UniRule"/>
</dbReference>
<keyword evidence="6 7" id="KW-0862">Zinc</keyword>
<dbReference type="RefSeq" id="WP_088710931.1">
    <property type="nucleotide sequence ID" value="NZ_NFZT01000001.1"/>
</dbReference>
<dbReference type="EC" id="3.1.-.-" evidence="7"/>
<dbReference type="PANTHER" id="PTHR46986">
    <property type="entry name" value="ENDORIBONUCLEASE YBEY, CHLOROPLASTIC"/>
    <property type="match status" value="1"/>
</dbReference>
<dbReference type="GO" id="GO:0006364">
    <property type="term" value="P:rRNA processing"/>
    <property type="evidence" value="ECO:0007669"/>
    <property type="project" value="UniProtKB-UniRule"/>
</dbReference>
<feature type="binding site" evidence="7">
    <location>
        <position position="128"/>
    </location>
    <ligand>
        <name>Zn(2+)</name>
        <dbReference type="ChEBI" id="CHEBI:29105"/>
        <note>catalytic</note>
    </ligand>
</feature>
<protein>
    <recommendedName>
        <fullName evidence="7">Endoribonuclease YbeY</fullName>
        <ecNumber evidence="7">3.1.-.-</ecNumber>
    </recommendedName>
</protein>
<reference evidence="9" key="1">
    <citation type="submission" date="2017-05" db="EMBL/GenBank/DDBJ databases">
        <authorList>
            <person name="Lin X."/>
        </authorList>
    </citation>
    <scope>NUCLEOTIDE SEQUENCE [LARGE SCALE GENOMIC DNA]</scope>
    <source>
        <strain evidence="9">JLT2012</strain>
    </source>
</reference>
<dbReference type="InterPro" id="IPR023091">
    <property type="entry name" value="MetalPrtase_cat_dom_sf_prd"/>
</dbReference>
<evidence type="ECO:0000256" key="7">
    <source>
        <dbReference type="HAMAP-Rule" id="MF_00009"/>
    </source>
</evidence>